<feature type="compositionally biased region" description="Acidic residues" evidence="1">
    <location>
        <begin position="170"/>
        <end position="181"/>
    </location>
</feature>
<feature type="region of interest" description="Disordered" evidence="1">
    <location>
        <begin position="72"/>
        <end position="95"/>
    </location>
</feature>
<feature type="region of interest" description="Disordered" evidence="1">
    <location>
        <begin position="1"/>
        <end position="34"/>
    </location>
</feature>
<evidence type="ECO:0000313" key="3">
    <source>
        <dbReference type="Proteomes" id="UP000030671"/>
    </source>
</evidence>
<accession>W4KEG6</accession>
<dbReference type="GeneID" id="20676882"/>
<dbReference type="KEGG" id="hir:HETIRDRAFT_458084"/>
<dbReference type="AlphaFoldDB" id="W4KEG6"/>
<protein>
    <submittedName>
        <fullName evidence="2">Uncharacterized protein</fullName>
    </submittedName>
</protein>
<dbReference type="OrthoDB" id="435402at2759"/>
<sequence length="637" mass="72099">MPSPQHPTAANTDAPFLRFPPFPSAPDGKTIVPFKDFKPLGIRRRTGEDVNDDTVERDGLGVPTVALTVKHSTDGLSKQPLPKNASDPTQPPKRKTWWEQWEELEDTRRHYYNPNATRVDRLYDAANDFRNGREWPHAASGLANLWDQFRLYIGLLHQAVKTRKKRGDADEGDDDDDDEDEDRKAAKGTPITVTQAPPPPERDEGPPRKRKRLYRAIGSAYDELDADDNLSFEEKLANSLDEKDRKMERFLNNPEQSMKVFFSSFFRQRGLIWSEPRCTAFPHLVHFFIRFLIRCRVFPEPEYMEALKAALAVVGRARSELPATFVITRILYDDSFNNALEKLWAPPPTPWMFGDWTPNVELPEDLPPEFREATIIDTSTLPPPPADDEDGASGWGDSAQGQWGPPKDATTTWTEPEPTTDWTGMDGVLPPVHEGVFAHLGPSALPLTHTPGVVEHSTRRIVSIHKPGSVRSSGPPTSAAAAVEEELGRRYGRVVLAPWPGWDKTTFPDIEKPVIMPESHGRVIDEAGDVSVWGEEDEGVSNWDKRRPHDPFKDNITLLVEPHRLEPLILHMGIGAKWVELARIEEHEEPAPAPVPEAEEDTKKKGKNKNKAHRPRYWFMKDFVLMVTSFHTDKIED</sequence>
<feature type="compositionally biased region" description="Low complexity" evidence="1">
    <location>
        <begin position="410"/>
        <end position="423"/>
    </location>
</feature>
<dbReference type="InParanoid" id="W4KEG6"/>
<evidence type="ECO:0000256" key="1">
    <source>
        <dbReference type="SAM" id="MobiDB-lite"/>
    </source>
</evidence>
<dbReference type="eggNOG" id="ENOG502SM1T">
    <property type="taxonomic scope" value="Eukaryota"/>
</dbReference>
<dbReference type="Proteomes" id="UP000030671">
    <property type="component" value="Unassembled WGS sequence"/>
</dbReference>
<dbReference type="STRING" id="747525.W4KEG6"/>
<feature type="compositionally biased region" description="Polar residues" evidence="1">
    <location>
        <begin position="1"/>
        <end position="11"/>
    </location>
</feature>
<feature type="region of interest" description="Disordered" evidence="1">
    <location>
        <begin position="161"/>
        <end position="209"/>
    </location>
</feature>
<proteinExistence type="predicted"/>
<dbReference type="RefSeq" id="XP_009543904.1">
    <property type="nucleotide sequence ID" value="XM_009545609.1"/>
</dbReference>
<feature type="region of interest" description="Disordered" evidence="1">
    <location>
        <begin position="589"/>
        <end position="611"/>
    </location>
</feature>
<organism evidence="2 3">
    <name type="scientific">Heterobasidion irregulare (strain TC 32-1)</name>
    <dbReference type="NCBI Taxonomy" id="747525"/>
    <lineage>
        <taxon>Eukaryota</taxon>
        <taxon>Fungi</taxon>
        <taxon>Dikarya</taxon>
        <taxon>Basidiomycota</taxon>
        <taxon>Agaricomycotina</taxon>
        <taxon>Agaricomycetes</taxon>
        <taxon>Russulales</taxon>
        <taxon>Bondarzewiaceae</taxon>
        <taxon>Heterobasidion</taxon>
        <taxon>Heterobasidion annosum species complex</taxon>
    </lineage>
</organism>
<reference evidence="2 3" key="1">
    <citation type="journal article" date="2012" name="New Phytol.">
        <title>Insight into trade-off between wood decay and parasitism from the genome of a fungal forest pathogen.</title>
        <authorList>
            <person name="Olson A."/>
            <person name="Aerts A."/>
            <person name="Asiegbu F."/>
            <person name="Belbahri L."/>
            <person name="Bouzid O."/>
            <person name="Broberg A."/>
            <person name="Canback B."/>
            <person name="Coutinho P.M."/>
            <person name="Cullen D."/>
            <person name="Dalman K."/>
            <person name="Deflorio G."/>
            <person name="van Diepen L.T."/>
            <person name="Dunand C."/>
            <person name="Duplessis S."/>
            <person name="Durling M."/>
            <person name="Gonthier P."/>
            <person name="Grimwood J."/>
            <person name="Fossdal C.G."/>
            <person name="Hansson D."/>
            <person name="Henrissat B."/>
            <person name="Hietala A."/>
            <person name="Himmelstrand K."/>
            <person name="Hoffmeister D."/>
            <person name="Hogberg N."/>
            <person name="James T.Y."/>
            <person name="Karlsson M."/>
            <person name="Kohler A."/>
            <person name="Kues U."/>
            <person name="Lee Y.H."/>
            <person name="Lin Y.C."/>
            <person name="Lind M."/>
            <person name="Lindquist E."/>
            <person name="Lombard V."/>
            <person name="Lucas S."/>
            <person name="Lunden K."/>
            <person name="Morin E."/>
            <person name="Murat C."/>
            <person name="Park J."/>
            <person name="Raffaello T."/>
            <person name="Rouze P."/>
            <person name="Salamov A."/>
            <person name="Schmutz J."/>
            <person name="Solheim H."/>
            <person name="Stahlberg J."/>
            <person name="Velez H."/>
            <person name="de Vries R.P."/>
            <person name="Wiebenga A."/>
            <person name="Woodward S."/>
            <person name="Yakovlev I."/>
            <person name="Garbelotto M."/>
            <person name="Martin F."/>
            <person name="Grigoriev I.V."/>
            <person name="Stenlid J."/>
        </authorList>
    </citation>
    <scope>NUCLEOTIDE SEQUENCE [LARGE SCALE GENOMIC DNA]</scope>
    <source>
        <strain evidence="2 3">TC 32-1</strain>
    </source>
</reference>
<feature type="region of interest" description="Disordered" evidence="1">
    <location>
        <begin position="377"/>
        <end position="428"/>
    </location>
</feature>
<evidence type="ECO:0000313" key="2">
    <source>
        <dbReference type="EMBL" id="ETW84208.1"/>
    </source>
</evidence>
<dbReference type="HOGENOM" id="CLU_015635_0_0_1"/>
<name>W4KEG6_HETIT</name>
<gene>
    <name evidence="2" type="ORF">HETIRDRAFT_458084</name>
</gene>
<dbReference type="EMBL" id="KI925456">
    <property type="protein sequence ID" value="ETW84208.1"/>
    <property type="molecule type" value="Genomic_DNA"/>
</dbReference>
<keyword evidence="3" id="KW-1185">Reference proteome</keyword>